<sequence>MAQYGASLKLSNGNVFVTPDASPLCLYRRMTLTSSYQSVTIPSGKPVMYFARDADGISMAFRNSATELLVGPGNGVGYIFTIFTPSLPKYGMAIWNAQGQLILTNESRILTDLVKVGTPGNKGGIYIDQTLTGSYAVAPQLLGAIVGMGSASIYAATKYNGSTTRIYGKAAGQPPGAQGYINHGNIITAIKTDIYD</sequence>
<dbReference type="EMBL" id="LR596614">
    <property type="protein sequence ID" value="VUE36026.1"/>
    <property type="molecule type" value="Genomic_DNA"/>
</dbReference>
<evidence type="ECO:0000313" key="2">
    <source>
        <dbReference type="Proteomes" id="UP000320157"/>
    </source>
</evidence>
<evidence type="ECO:0000313" key="1">
    <source>
        <dbReference type="EMBL" id="VUE36026.1"/>
    </source>
</evidence>
<proteinExistence type="predicted"/>
<organism evidence="1 2">
    <name type="scientific">Escherichia phage vB_Eco_SLUR29</name>
    <dbReference type="NCBI Taxonomy" id="2585737"/>
    <lineage>
        <taxon>Viruses</taxon>
        <taxon>Duplodnaviria</taxon>
        <taxon>Heunggongvirae</taxon>
        <taxon>Uroviricota</taxon>
        <taxon>Caudoviricetes</taxon>
        <taxon>Drexlerviridae</taxon>
        <taxon>Tempevirinae</taxon>
        <taxon>Warwickvirus</taxon>
        <taxon>Warwickvirus SLUR29</taxon>
    </lineage>
</organism>
<dbReference type="Proteomes" id="UP000320157">
    <property type="component" value="Segment"/>
</dbReference>
<gene>
    <name evidence="1" type="ORF">SLUR29_00058</name>
</gene>
<keyword evidence="2" id="KW-1185">Reference proteome</keyword>
<accession>A0A509ELL3</accession>
<reference evidence="1 2" key="1">
    <citation type="submission" date="2019-06" db="EMBL/GenBank/DDBJ databases">
        <authorList>
            <person name="Redgwell R T."/>
            <person name="Michniewski S."/>
            <person name="Millard A."/>
        </authorList>
    </citation>
    <scope>NUCLEOTIDE SEQUENCE [LARGE SCALE GENOMIC DNA]</scope>
</reference>
<name>A0A509ELL3_9CAUD</name>
<protein>
    <submittedName>
        <fullName evidence="1">Uncharacterized protein</fullName>
    </submittedName>
</protein>